<dbReference type="Gene3D" id="3.40.50.300">
    <property type="entry name" value="P-loop containing nucleotide triphosphate hydrolases"/>
    <property type="match status" value="1"/>
</dbReference>
<gene>
    <name evidence="5" type="ORF">D9758_007668</name>
</gene>
<dbReference type="InterPro" id="IPR002110">
    <property type="entry name" value="Ankyrin_rpt"/>
</dbReference>
<dbReference type="Pfam" id="PF22939">
    <property type="entry name" value="WHD_GPIID"/>
    <property type="match status" value="1"/>
</dbReference>
<feature type="repeat" description="ANK" evidence="3">
    <location>
        <begin position="736"/>
        <end position="768"/>
    </location>
</feature>
<feature type="repeat" description="ANK" evidence="3">
    <location>
        <begin position="640"/>
        <end position="669"/>
    </location>
</feature>
<dbReference type="PANTHER" id="PTHR24188:SF29">
    <property type="entry name" value="GH09064P"/>
    <property type="match status" value="1"/>
</dbReference>
<reference evidence="5 6" key="1">
    <citation type="journal article" date="2020" name="ISME J.">
        <title>Uncovering the hidden diversity of litter-decomposition mechanisms in mushroom-forming fungi.</title>
        <authorList>
            <person name="Floudas D."/>
            <person name="Bentzer J."/>
            <person name="Ahren D."/>
            <person name="Johansson T."/>
            <person name="Persson P."/>
            <person name="Tunlid A."/>
        </authorList>
    </citation>
    <scope>NUCLEOTIDE SEQUENCE [LARGE SCALE GENOMIC DNA]</scope>
    <source>
        <strain evidence="5 6">CBS 291.85</strain>
    </source>
</reference>
<evidence type="ECO:0000256" key="1">
    <source>
        <dbReference type="ARBA" id="ARBA00022737"/>
    </source>
</evidence>
<evidence type="ECO:0000256" key="2">
    <source>
        <dbReference type="ARBA" id="ARBA00023043"/>
    </source>
</evidence>
<dbReference type="Gene3D" id="1.25.40.20">
    <property type="entry name" value="Ankyrin repeat-containing domain"/>
    <property type="match status" value="4"/>
</dbReference>
<dbReference type="PROSITE" id="PS50837">
    <property type="entry name" value="NACHT"/>
    <property type="match status" value="1"/>
</dbReference>
<dbReference type="PANTHER" id="PTHR24188">
    <property type="entry name" value="ANKYRIN REPEAT PROTEIN"/>
    <property type="match status" value="1"/>
</dbReference>
<proteinExistence type="predicted"/>
<dbReference type="SUPFAM" id="SSF52540">
    <property type="entry name" value="P-loop containing nucleoside triphosphate hydrolases"/>
    <property type="match status" value="1"/>
</dbReference>
<feature type="repeat" description="ANK" evidence="3">
    <location>
        <begin position="670"/>
        <end position="702"/>
    </location>
</feature>
<dbReference type="Pfam" id="PF00023">
    <property type="entry name" value="Ank"/>
    <property type="match status" value="2"/>
</dbReference>
<accession>A0A8H5G5F4</accession>
<dbReference type="InterPro" id="IPR036770">
    <property type="entry name" value="Ankyrin_rpt-contain_sf"/>
</dbReference>
<feature type="repeat" description="ANK" evidence="3">
    <location>
        <begin position="838"/>
        <end position="867"/>
    </location>
</feature>
<dbReference type="PROSITE" id="PS50297">
    <property type="entry name" value="ANK_REP_REGION"/>
    <property type="match status" value="9"/>
</dbReference>
<protein>
    <recommendedName>
        <fullName evidence="4">NACHT domain-containing protein</fullName>
    </recommendedName>
</protein>
<feature type="repeat" description="ANK" evidence="3">
    <location>
        <begin position="769"/>
        <end position="801"/>
    </location>
</feature>
<keyword evidence="1" id="KW-0677">Repeat</keyword>
<comment type="caution">
    <text evidence="5">The sequence shown here is derived from an EMBL/GenBank/DDBJ whole genome shotgun (WGS) entry which is preliminary data.</text>
</comment>
<dbReference type="InterPro" id="IPR027417">
    <property type="entry name" value="P-loop_NTPase"/>
</dbReference>
<dbReference type="Pfam" id="PF12796">
    <property type="entry name" value="Ank_2"/>
    <property type="match status" value="4"/>
</dbReference>
<feature type="repeat" description="ANK" evidence="3">
    <location>
        <begin position="934"/>
        <end position="966"/>
    </location>
</feature>
<organism evidence="5 6">
    <name type="scientific">Tetrapyrgos nigripes</name>
    <dbReference type="NCBI Taxonomy" id="182062"/>
    <lineage>
        <taxon>Eukaryota</taxon>
        <taxon>Fungi</taxon>
        <taxon>Dikarya</taxon>
        <taxon>Basidiomycota</taxon>
        <taxon>Agaricomycotina</taxon>
        <taxon>Agaricomycetes</taxon>
        <taxon>Agaricomycetidae</taxon>
        <taxon>Agaricales</taxon>
        <taxon>Marasmiineae</taxon>
        <taxon>Marasmiaceae</taxon>
        <taxon>Tetrapyrgos</taxon>
    </lineage>
</organism>
<feature type="repeat" description="ANK" evidence="3">
    <location>
        <begin position="703"/>
        <end position="735"/>
    </location>
</feature>
<dbReference type="Proteomes" id="UP000559256">
    <property type="component" value="Unassembled WGS sequence"/>
</dbReference>
<keyword evidence="2 3" id="KW-0040">ANK repeat</keyword>
<feature type="repeat" description="ANK" evidence="3">
    <location>
        <begin position="604"/>
        <end position="636"/>
    </location>
</feature>
<evidence type="ECO:0000313" key="5">
    <source>
        <dbReference type="EMBL" id="KAF5358678.1"/>
    </source>
</evidence>
<feature type="repeat" description="ANK" evidence="3">
    <location>
        <begin position="805"/>
        <end position="834"/>
    </location>
</feature>
<feature type="repeat" description="ANK" evidence="3">
    <location>
        <begin position="904"/>
        <end position="933"/>
    </location>
</feature>
<evidence type="ECO:0000259" key="4">
    <source>
        <dbReference type="PROSITE" id="PS50837"/>
    </source>
</evidence>
<evidence type="ECO:0000256" key="3">
    <source>
        <dbReference type="PROSITE-ProRule" id="PRU00023"/>
    </source>
</evidence>
<dbReference type="PROSITE" id="PS50088">
    <property type="entry name" value="ANK_REPEAT"/>
    <property type="match status" value="12"/>
</dbReference>
<dbReference type="AlphaFoldDB" id="A0A8H5G5F4"/>
<keyword evidence="6" id="KW-1185">Reference proteome</keyword>
<feature type="domain" description="NACHT" evidence="4">
    <location>
        <begin position="98"/>
        <end position="241"/>
    </location>
</feature>
<sequence length="977" mass="106314">MLAMTDNSPVNNQLQTQATDISLFSNCSKFIIGQSTINVVAGNQYNTQSGGNDNAEWIKAPNPFENFNAAYPKIIEGTGTWLLDHESFQKWKSNLNGSLLWLQGKAGSGKTFLCTNVINNLRKNCTIFFYYFDTRDKIKVDYQGFISSLLCQVAKEAIEKGNASAQIELEKLYNSSKKGDFLVAENIEATLVNLVMTMGTTYVIMDAMDECAEEYQDKLLALMDKLLMKLKNCYMLVSSRPHIDMAHKEVGIISLDNQLSDVGISSDIKKYVDTKLQKQRAWSPELKAEIKDTLVNGANGQIRWVDCQLTALDEIKMPKRVRKALKTLPKTLQETYGKILEQVKEELRDDVKTIFQWLLFAYRPLTIREVQHILAIDVEEEKFMPEDLLENIETELHKVVNSSLVVIIQASIENDMWEKQTVMTVQLAHPSVKDFLLSEAAMQSVAGYFQMNSALAHEVICQTCIVYLLCCGQEAIGVEKFALVHYASKYWFLHSNQTKEECSAILDLSCKFLSATQPAYYNWLNVYTPDTWDNKPHNIAQPLYYASYIGLKSVVVYTLEKGADVNAQGGYFGNALQAASEHGNLEVVRALLGKGADVNAQGGHFGNALQAASSNGHLEVVRALLEKKADVNAQGRFYGNALQAASYNGHVEVVRALLEKGADVNAQGRDFGNALYAASLHGHLEVVRALLEKGADVNAQGGHFGNALQAASSNGDLEVVRALLAKGADVNAKGGYYGNAIQAASLIGHLEVVRALLEKGADVNTQGGHLGNALQAASCNGDLEVVRALLEKGADVNAQGGFYGNALQGASCNGDLEVVRALFEKGADVNAQGGYFGNALQAASYHWRLEVVRALLEKGADVNAQGGHFGNALQAVSEHGDLEVVRALLEKGADVKAQGGYFGNALQAASQHGDLEVVRALLQKGADVNAQGGNYGNALQAASWNGHLEVVRALLGKGADVNAQGGVYSSALNAARY</sequence>
<dbReference type="EMBL" id="JAACJM010000049">
    <property type="protein sequence ID" value="KAF5358678.1"/>
    <property type="molecule type" value="Genomic_DNA"/>
</dbReference>
<dbReference type="InterPro" id="IPR054471">
    <property type="entry name" value="GPIID_WHD"/>
</dbReference>
<dbReference type="OrthoDB" id="194358at2759"/>
<name>A0A8H5G5F4_9AGAR</name>
<evidence type="ECO:0000313" key="6">
    <source>
        <dbReference type="Proteomes" id="UP000559256"/>
    </source>
</evidence>
<feature type="repeat" description="ANK" evidence="3">
    <location>
        <begin position="868"/>
        <end position="900"/>
    </location>
</feature>
<dbReference type="Pfam" id="PF24883">
    <property type="entry name" value="NPHP3_N"/>
    <property type="match status" value="1"/>
</dbReference>
<dbReference type="InterPro" id="IPR007111">
    <property type="entry name" value="NACHT_NTPase"/>
</dbReference>
<dbReference type="InterPro" id="IPR056884">
    <property type="entry name" value="NPHP3-like_N"/>
</dbReference>
<feature type="repeat" description="ANK" evidence="3">
    <location>
        <begin position="574"/>
        <end position="603"/>
    </location>
</feature>
<dbReference type="SMART" id="SM00248">
    <property type="entry name" value="ANK"/>
    <property type="match status" value="13"/>
</dbReference>
<dbReference type="SUPFAM" id="SSF48403">
    <property type="entry name" value="Ankyrin repeat"/>
    <property type="match status" value="2"/>
</dbReference>